<proteinExistence type="predicted"/>
<dbReference type="OrthoDB" id="5871510at2759"/>
<evidence type="ECO:0000313" key="1">
    <source>
        <dbReference type="EMBL" id="VDM61623.1"/>
    </source>
</evidence>
<dbReference type="EMBL" id="UYYA01004398">
    <property type="protein sequence ID" value="VDM61623.1"/>
    <property type="molecule type" value="Genomic_DNA"/>
</dbReference>
<dbReference type="SUPFAM" id="SSF55753">
    <property type="entry name" value="Actin depolymerizing proteins"/>
    <property type="match status" value="1"/>
</dbReference>
<dbReference type="InterPro" id="IPR029006">
    <property type="entry name" value="ADF-H/Gelsolin-like_dom_sf"/>
</dbReference>
<sequence>MRNTSEPFENVIAKTNLVLRVTDDYKLQSVAKGEHPRFGFLQPKETLIFDFGSEVYVWSGRSARKTSGRYAVEYAQQLMTKRVTSDSSLFGVEMNEGRAPWILYLRVFQGVQFAEDQVMTREMKNVVTENLEFWQLIGEELVLVERTNIFINNCCYVIRWQYRIQTSGRAKLFFL</sequence>
<dbReference type="Proteomes" id="UP000267027">
    <property type="component" value="Unassembled WGS sequence"/>
</dbReference>
<dbReference type="Gene3D" id="3.40.20.10">
    <property type="entry name" value="Severin"/>
    <property type="match status" value="1"/>
</dbReference>
<dbReference type="STRING" id="334426.A0A0R3PVH5"/>
<evidence type="ECO:0000313" key="2">
    <source>
        <dbReference type="Proteomes" id="UP000267027"/>
    </source>
</evidence>
<reference evidence="1 2" key="2">
    <citation type="submission" date="2018-11" db="EMBL/GenBank/DDBJ databases">
        <authorList>
            <consortium name="Pathogen Informatics"/>
        </authorList>
    </citation>
    <scope>NUCLEOTIDE SEQUENCE [LARGE SCALE GENOMIC DNA]</scope>
    <source>
        <strain evidence="1 2">Costa Rica</strain>
    </source>
</reference>
<name>A0A0R3PVH5_ANGCS</name>
<dbReference type="WBParaSite" id="ACOC_0001003701-mRNA-1">
    <property type="protein sequence ID" value="ACOC_0001003701-mRNA-1"/>
    <property type="gene ID" value="ACOC_0001003701"/>
</dbReference>
<evidence type="ECO:0000313" key="3">
    <source>
        <dbReference type="WBParaSite" id="ACOC_0001003701-mRNA-1"/>
    </source>
</evidence>
<reference evidence="3" key="1">
    <citation type="submission" date="2017-02" db="UniProtKB">
        <authorList>
            <consortium name="WormBaseParasite"/>
        </authorList>
    </citation>
    <scope>IDENTIFICATION</scope>
</reference>
<dbReference type="AlphaFoldDB" id="A0A0R3PVH5"/>
<accession>A0A0R3PVH5</accession>
<gene>
    <name evidence="1" type="ORF">ACOC_LOCUS10038</name>
</gene>
<protein>
    <submittedName>
        <fullName evidence="3">Gelsolin-like domain-containing protein</fullName>
    </submittedName>
</protein>
<organism evidence="3">
    <name type="scientific">Angiostrongylus costaricensis</name>
    <name type="common">Nematode worm</name>
    <dbReference type="NCBI Taxonomy" id="334426"/>
    <lineage>
        <taxon>Eukaryota</taxon>
        <taxon>Metazoa</taxon>
        <taxon>Ecdysozoa</taxon>
        <taxon>Nematoda</taxon>
        <taxon>Chromadorea</taxon>
        <taxon>Rhabditida</taxon>
        <taxon>Rhabditina</taxon>
        <taxon>Rhabditomorpha</taxon>
        <taxon>Strongyloidea</taxon>
        <taxon>Metastrongylidae</taxon>
        <taxon>Angiostrongylus</taxon>
    </lineage>
</organism>
<keyword evidence="2" id="KW-1185">Reference proteome</keyword>